<dbReference type="Gene3D" id="1.20.5.1930">
    <property type="match status" value="1"/>
</dbReference>
<dbReference type="AlphaFoldDB" id="A0A373FL32"/>
<dbReference type="Proteomes" id="UP000261948">
    <property type="component" value="Unassembled WGS sequence"/>
</dbReference>
<dbReference type="Pfam" id="PF07695">
    <property type="entry name" value="7TMR-DISM_7TM"/>
    <property type="match status" value="1"/>
</dbReference>
<dbReference type="InterPro" id="IPR003594">
    <property type="entry name" value="HATPase_dom"/>
</dbReference>
<evidence type="ECO:0000313" key="13">
    <source>
        <dbReference type="Proteomes" id="UP000261948"/>
    </source>
</evidence>
<dbReference type="Gene3D" id="2.60.120.260">
    <property type="entry name" value="Galactose-binding domain-like"/>
    <property type="match status" value="1"/>
</dbReference>
<evidence type="ECO:0000256" key="1">
    <source>
        <dbReference type="ARBA" id="ARBA00004651"/>
    </source>
</evidence>
<dbReference type="InterPro" id="IPR011623">
    <property type="entry name" value="7TMR_DISM_rcpt_extracell_dom1"/>
</dbReference>
<dbReference type="OrthoDB" id="8697484at2"/>
<keyword evidence="2" id="KW-1003">Cell membrane</keyword>
<dbReference type="SUPFAM" id="SSF49785">
    <property type="entry name" value="Galactose-binding domain-like"/>
    <property type="match status" value="1"/>
</dbReference>
<feature type="transmembrane region" description="Helical" evidence="9">
    <location>
        <begin position="368"/>
        <end position="385"/>
    </location>
</feature>
<feature type="transmembrane region" description="Helical" evidence="9">
    <location>
        <begin position="192"/>
        <end position="212"/>
    </location>
</feature>
<feature type="domain" description="Histidine kinase/HSP90-like ATPase" evidence="11">
    <location>
        <begin position="533"/>
        <end position="628"/>
    </location>
</feature>
<evidence type="ECO:0000256" key="7">
    <source>
        <dbReference type="ARBA" id="ARBA00023012"/>
    </source>
</evidence>
<dbReference type="Gene3D" id="3.30.565.10">
    <property type="entry name" value="Histidine kinase-like ATPase, C-terminal domain"/>
    <property type="match status" value="1"/>
</dbReference>
<comment type="caution">
    <text evidence="12">The sequence shown here is derived from an EMBL/GenBank/DDBJ whole genome shotgun (WGS) entry which is preliminary data.</text>
</comment>
<dbReference type="InterPro" id="IPR036890">
    <property type="entry name" value="HATPase_C_sf"/>
</dbReference>
<evidence type="ECO:0000256" key="8">
    <source>
        <dbReference type="ARBA" id="ARBA00023136"/>
    </source>
</evidence>
<dbReference type="GO" id="GO:0000160">
    <property type="term" value="P:phosphorelay signal transduction system"/>
    <property type="evidence" value="ECO:0007669"/>
    <property type="project" value="UniProtKB-KW"/>
</dbReference>
<dbReference type="GO" id="GO:0016301">
    <property type="term" value="F:kinase activity"/>
    <property type="evidence" value="ECO:0007669"/>
    <property type="project" value="UniProtKB-KW"/>
</dbReference>
<feature type="transmembrane region" description="Helical" evidence="9">
    <location>
        <begin position="251"/>
        <end position="271"/>
    </location>
</feature>
<gene>
    <name evidence="12" type="ORF">DZC30_12315</name>
</gene>
<proteinExistence type="predicted"/>
<keyword evidence="7" id="KW-0902">Two-component regulatory system</keyword>
<organism evidence="12 13">
    <name type="scientific">Comamonas testosteroni</name>
    <name type="common">Pseudomonas testosteroni</name>
    <dbReference type="NCBI Taxonomy" id="285"/>
    <lineage>
        <taxon>Bacteria</taxon>
        <taxon>Pseudomonadati</taxon>
        <taxon>Pseudomonadota</taxon>
        <taxon>Betaproteobacteria</taxon>
        <taxon>Burkholderiales</taxon>
        <taxon>Comamonadaceae</taxon>
        <taxon>Comamonas</taxon>
    </lineage>
</organism>
<comment type="subcellular location">
    <subcellularLocation>
        <location evidence="1">Cell membrane</location>
        <topology evidence="1">Multi-pass membrane protein</topology>
    </subcellularLocation>
</comment>
<keyword evidence="4 9" id="KW-0812">Transmembrane</keyword>
<feature type="transmembrane region" description="Helical" evidence="9">
    <location>
        <begin position="307"/>
        <end position="326"/>
    </location>
</feature>
<dbReference type="PANTHER" id="PTHR24421:SF37">
    <property type="entry name" value="SENSOR HISTIDINE KINASE NARS"/>
    <property type="match status" value="1"/>
</dbReference>
<evidence type="ECO:0000259" key="11">
    <source>
        <dbReference type="SMART" id="SM00387"/>
    </source>
</evidence>
<feature type="chain" id="PRO_5016613376" evidence="10">
    <location>
        <begin position="30"/>
        <end position="647"/>
    </location>
</feature>
<dbReference type="InterPro" id="IPR008979">
    <property type="entry name" value="Galactose-bd-like_sf"/>
</dbReference>
<name>A0A373FL32_COMTE</name>
<evidence type="ECO:0000256" key="9">
    <source>
        <dbReference type="SAM" id="Phobius"/>
    </source>
</evidence>
<dbReference type="InterPro" id="IPR050482">
    <property type="entry name" value="Sensor_HK_TwoCompSys"/>
</dbReference>
<evidence type="ECO:0000256" key="5">
    <source>
        <dbReference type="ARBA" id="ARBA00022777"/>
    </source>
</evidence>
<evidence type="ECO:0000256" key="10">
    <source>
        <dbReference type="SAM" id="SignalP"/>
    </source>
</evidence>
<evidence type="ECO:0000256" key="3">
    <source>
        <dbReference type="ARBA" id="ARBA00022679"/>
    </source>
</evidence>
<evidence type="ECO:0000256" key="2">
    <source>
        <dbReference type="ARBA" id="ARBA00022475"/>
    </source>
</evidence>
<dbReference type="CDD" id="cd16917">
    <property type="entry name" value="HATPase_UhpB-NarQ-NarX-like"/>
    <property type="match status" value="1"/>
</dbReference>
<evidence type="ECO:0000256" key="6">
    <source>
        <dbReference type="ARBA" id="ARBA00022989"/>
    </source>
</evidence>
<keyword evidence="13" id="KW-1185">Reference proteome</keyword>
<dbReference type="PANTHER" id="PTHR24421">
    <property type="entry name" value="NITRATE/NITRITE SENSOR PROTEIN NARX-RELATED"/>
    <property type="match status" value="1"/>
</dbReference>
<evidence type="ECO:0000256" key="4">
    <source>
        <dbReference type="ARBA" id="ARBA00022692"/>
    </source>
</evidence>
<dbReference type="SUPFAM" id="SSF55874">
    <property type="entry name" value="ATPase domain of HSP90 chaperone/DNA topoisomerase II/histidine kinase"/>
    <property type="match status" value="1"/>
</dbReference>
<dbReference type="GO" id="GO:0005886">
    <property type="term" value="C:plasma membrane"/>
    <property type="evidence" value="ECO:0007669"/>
    <property type="project" value="UniProtKB-SubCell"/>
</dbReference>
<keyword evidence="5 12" id="KW-0418">Kinase</keyword>
<feature type="signal peptide" evidence="10">
    <location>
        <begin position="1"/>
        <end position="29"/>
    </location>
</feature>
<feature type="transmembrane region" description="Helical" evidence="9">
    <location>
        <begin position="338"/>
        <end position="356"/>
    </location>
</feature>
<keyword evidence="6 9" id="KW-1133">Transmembrane helix</keyword>
<feature type="transmembrane region" description="Helical" evidence="9">
    <location>
        <begin position="224"/>
        <end position="245"/>
    </location>
</feature>
<dbReference type="SMART" id="SM00387">
    <property type="entry name" value="HATPase_c"/>
    <property type="match status" value="1"/>
</dbReference>
<reference evidence="12 13" key="1">
    <citation type="submission" date="2018-08" db="EMBL/GenBank/DDBJ databases">
        <title>Comamonas testosteroni strain SWCO2.</title>
        <authorList>
            <person name="Jiang N."/>
            <person name="Zhang X.Z."/>
        </authorList>
    </citation>
    <scope>NUCLEOTIDE SEQUENCE [LARGE SCALE GENOMIC DNA]</scope>
    <source>
        <strain evidence="12 13">SWCO2</strain>
    </source>
</reference>
<sequence>MKPPRPFSTWLRLMMVLCLLVASTFTARAQPSNSCQPQLVQIQVAKADAQGPIPTADALEWTTVTLRDNWRNRWPDYVGAAWYRVDWNLPCTGQQQQHIALRLQSIIMAGEVYANGDLLWRDAHLAEPLSRSWNMPRYWLLPRSAAQPGSNQIWIRVHGRADDSAGLGEIQIGDAQQLAVQHEHSWWSSRTALVISVTVSLLMSVLFGSAWLQNRSQKTYGWYALYSFFWAMVMISALTLSSWPLPSSLAYSRATSVLYLCFTSSFCIFLLRFGELRWPRIEKALWIFTAIGIAIILLTPAHLRDRITVIGTSGTVFMTALCLWFLKHAWHTRKPEHLVFAACAPLFLLLGIHDFLNLRQVINTGVALLPYSVPVTMTALALVLGRQLTLNMQRIEQFNIELTDSITRACDDLSTTLEREHALAMRHNLLQERMQISHDLHDSLGGSLVRSIAYVEQSQQPLPNAQVLSMLKLMRDDLRQMIDNGTSANLQVPETPIQWAAPMRHRFGLLFEELDLQAAWTLPMQWMTAPSAIQCLTLTRVLEEALTNVIKHSRASRVSITLELPSPQELCLRIADNGSGFDVHSTQINSMGVGMRSMLARLERIQGTLRIQSSPGATVLEARMSLGEKASWPGSAPAPLGSDAVSQ</sequence>
<dbReference type="EMBL" id="QURR01000013">
    <property type="protein sequence ID" value="RGE44864.1"/>
    <property type="molecule type" value="Genomic_DNA"/>
</dbReference>
<evidence type="ECO:0000313" key="12">
    <source>
        <dbReference type="EMBL" id="RGE44864.1"/>
    </source>
</evidence>
<keyword evidence="8 9" id="KW-0472">Membrane</keyword>
<feature type="transmembrane region" description="Helical" evidence="9">
    <location>
        <begin position="283"/>
        <end position="301"/>
    </location>
</feature>
<keyword evidence="3" id="KW-0808">Transferase</keyword>
<keyword evidence="10" id="KW-0732">Signal</keyword>
<dbReference type="Pfam" id="PF02518">
    <property type="entry name" value="HATPase_c"/>
    <property type="match status" value="1"/>
</dbReference>
<accession>A0A373FL32</accession>
<protein>
    <submittedName>
        <fullName evidence="12">Histidine kinase</fullName>
    </submittedName>
</protein>